<evidence type="ECO:0000256" key="7">
    <source>
        <dbReference type="ARBA" id="ARBA00023136"/>
    </source>
</evidence>
<dbReference type="PANTHER" id="PTHR30012">
    <property type="entry name" value="GENERAL SECRETION PATHWAY PROTEIN"/>
    <property type="match status" value="1"/>
</dbReference>
<dbReference type="PANTHER" id="PTHR30012:SF0">
    <property type="entry name" value="TYPE II SECRETION SYSTEM PROTEIN F-RELATED"/>
    <property type="match status" value="1"/>
</dbReference>
<keyword evidence="7 9" id="KW-0472">Membrane</keyword>
<dbReference type="FunFam" id="1.20.81.30:FF:000001">
    <property type="entry name" value="Type II secretion system protein F"/>
    <property type="match status" value="1"/>
</dbReference>
<feature type="transmembrane region" description="Helical" evidence="9">
    <location>
        <begin position="123"/>
        <end position="144"/>
    </location>
</feature>
<comment type="similarity">
    <text evidence="2">Belongs to the GSP F family.</text>
</comment>
<comment type="caution">
    <text evidence="12">The sequence shown here is derived from an EMBL/GenBank/DDBJ whole genome shotgun (WGS) entry which is preliminary data.</text>
</comment>
<keyword evidence="13" id="KW-1185">Reference proteome</keyword>
<proteinExistence type="inferred from homology"/>
<dbReference type="InterPro" id="IPR045584">
    <property type="entry name" value="Pilin-like"/>
</dbReference>
<dbReference type="GO" id="GO:0009306">
    <property type="term" value="P:protein secretion"/>
    <property type="evidence" value="ECO:0007669"/>
    <property type="project" value="InterPro"/>
</dbReference>
<evidence type="ECO:0000256" key="5">
    <source>
        <dbReference type="ARBA" id="ARBA00022692"/>
    </source>
</evidence>
<feature type="transmembrane region" description="Helical" evidence="9">
    <location>
        <begin position="326"/>
        <end position="348"/>
    </location>
</feature>
<dbReference type="Gene3D" id="3.30.700.10">
    <property type="entry name" value="Glycoprotein, Type 4 Pilin"/>
    <property type="match status" value="1"/>
</dbReference>
<dbReference type="NCBIfam" id="TIGR02532">
    <property type="entry name" value="IV_pilin_GFxxxE"/>
    <property type="match status" value="1"/>
</dbReference>
<organism evidence="12 13">
    <name type="scientific">Symbiodinium necroappetens</name>
    <dbReference type="NCBI Taxonomy" id="1628268"/>
    <lineage>
        <taxon>Eukaryota</taxon>
        <taxon>Sar</taxon>
        <taxon>Alveolata</taxon>
        <taxon>Dinophyceae</taxon>
        <taxon>Suessiales</taxon>
        <taxon>Symbiodiniaceae</taxon>
        <taxon>Symbiodinium</taxon>
    </lineage>
</organism>
<evidence type="ECO:0000313" key="12">
    <source>
        <dbReference type="EMBL" id="CAE7740515.1"/>
    </source>
</evidence>
<dbReference type="PRINTS" id="PR00812">
    <property type="entry name" value="BCTERIALGSPF"/>
</dbReference>
<keyword evidence="5 9" id="KW-0812">Transmembrane</keyword>
<feature type="domain" description="Type II/III secretion system secretin-like" evidence="10">
    <location>
        <begin position="1504"/>
        <end position="1643"/>
    </location>
</feature>
<feature type="transmembrane region" description="Helical" evidence="9">
    <location>
        <begin position="833"/>
        <end position="856"/>
    </location>
</feature>
<gene>
    <name evidence="12" type="primary">pilC</name>
    <name evidence="12" type="ORF">SNEC2469_LOCUS21394</name>
</gene>
<evidence type="ECO:0000259" key="11">
    <source>
        <dbReference type="Pfam" id="PF00482"/>
    </source>
</evidence>
<feature type="domain" description="Type II secretion system protein GspF" evidence="11">
    <location>
        <begin position="23"/>
        <end position="145"/>
    </location>
</feature>
<evidence type="ECO:0000259" key="10">
    <source>
        <dbReference type="Pfam" id="PF00263"/>
    </source>
</evidence>
<dbReference type="InterPro" id="IPR011990">
    <property type="entry name" value="TPR-like_helical_dom_sf"/>
</dbReference>
<keyword evidence="4" id="KW-0997">Cell inner membrane</keyword>
<dbReference type="SUPFAM" id="SSF48452">
    <property type="entry name" value="TPR-like"/>
    <property type="match status" value="1"/>
</dbReference>
<dbReference type="EMBL" id="CAJNJA010037918">
    <property type="protein sequence ID" value="CAE7740515.1"/>
    <property type="molecule type" value="Genomic_DNA"/>
</dbReference>
<dbReference type="Pfam" id="PF00482">
    <property type="entry name" value="T2SSF"/>
    <property type="match status" value="2"/>
</dbReference>
<name>A0A812XTD5_9DINO</name>
<evidence type="ECO:0000313" key="13">
    <source>
        <dbReference type="Proteomes" id="UP000601435"/>
    </source>
</evidence>
<dbReference type="InterPro" id="IPR018076">
    <property type="entry name" value="T2SS_GspF_dom"/>
</dbReference>
<sequence>MAALGKRANLKVNVTRRDLVDFFNGLATLVDAGVDIAESLNVLVNETVDEGFKQILDDVRLNIQSGVNFFDAMSAHPEVFTAEICNLVRAGEHSGELVAACYDISEHLEWLDQLMGDVKQATMYPAMIATAVMGLVFLMFSFVVPQFSVIFDSLNIELPTITKVVVTIGAFCNSHWWAMLLAIGGLFAGLKFGPVYSPKMAYTMDKVKLRMPVFGPINQLLVLSRFAHNMALMLKAGVPIIEALSLVSGVVANRVMQAALDSAQQAVTDGRRMSKALSDHDVVSPIVMRMIVVGEETGKLDSCLEKVSTRMDDEHTRMNKSKGFSLLEMIGVMAVMAILAGALAPSVFQLIEEGYQTAEQQSLGTISDALQKSIVRDRRIPTTTLSDWSNAVAQYASLPPARITTNDKNFSRRLYADPMFFNASNQNFPGYTQISGLANVPYSPRLMVVSSLAGNVTANLNTHDRFTDVWEQNIGALLVEDDVLMIERINLAPLFVRILLNNANASQAGFALENGGENAVSAASGGVDGARTVYVLRGDMSRTRYAISWLYGEFRIARFHRDEIAEQWESPEQVESYADLVRVLDQAAQAINLGDKGDVTVVHEHDLHTHEYLEVPAMKRRDLERYLHRRVQQDKSFDEEAAWCFHQVAHAGGKEGVLLHLLPKRIVKSTLAACGAVGLAPKQYVPLTEIVSDYLPTLDLNVDDMVVVVACFKARTEIIIALADGEALFVRELNYGLSASTYERLVTDVNRTLRYGRQQLGRSVTKALMMGDISAELVEPLETNIDVPVSFDEQASDPYFWTLWATRLSGKLSANFISVFAQKNITADAVRRVAAWSTAAVLMVTTVMTLFTGGLVTHRADQIRGIESRTEEVRVLIEQVEQKLWEGRLKQDHLGRLQATSKNLPALLVVHLGQLTPPEVTLTRVNVARQESAWRVLINGTVAGDLRESARILANLEMQLSEPPWQISFSKSFTNTWMQQFAQGKLQREGENGLDMEIELPDTLELDQDQDAMPPEERMQYHGGIKKYIHMIVDAWFATPARIAATCALVLACFGLILWNLDRLSILDELVELEVSEYRLDSQLNDLELELASIDVESLSTAIEAENDKVFQGFPELAAWAENLAAIAADRSMVFSYQAKVPHLSPVPDVLEVPVTLTFKAAPDSADNLFDQSMALIGFILRDHWHMDVLQTQALGDGDGLDAISIQAQVWVRDRFGFVDLAALQAQIPAENQDVDEFSTASMGSVEEIGMLDEFSVANNVAVTTRRIGESRDAIGWLNDVARDPFDGGALDAQAHAIGILDVEFRDLPLERALSLMLDSLDYYWEINDGVIRNGSSSAKVSSSSSEGGSSPGGGSDDEAGSIVIAQTDEIEFWGELQAQLEQLLSESGSIVMNSLSGTLQVTDQHAHVESVANYIDHVNRSIHRQVDIEVKILEVVLEDSSALGVNWSRVSRVLDSGTNVDFSTSGIVTSPAGGIAPLSSVLNLSAFNLKNDGNTRIQAVVEALEEQGDVEIVSQPHVRTMNNQTSLIKVGTDRTFFRREQSTDSTSAGSITTATDIPQVVTEGVVLSITPQIGDTGWIMMDISPVVTRVSSVSVVEDVNGVIQSSAPNLDVAQVSSLVRARSGDTVVLGGLIQSADSNTKRGDFQNIRAQLAQMSFADGQALVAGFLDDHPTHREARITLARLQVLDNDPASALLTLDSLVASVAAKNHSDWQPWFWTGTAYLALGEIESARRMLDVAVSKEGQVVEIWVQLAVLEQELDNHAAALQYIGIAEQIDAQAAQIYLNRAYSLERLGEFDAALSAYQQFMSSRMSPGAEALRPSVMRRMALLAERQQAAEENSGQSS</sequence>
<dbReference type="PROSITE" id="PS00409">
    <property type="entry name" value="PROKAR_NTER_METHYL"/>
    <property type="match status" value="1"/>
</dbReference>
<dbReference type="InterPro" id="IPR004846">
    <property type="entry name" value="T2SS/T3SS_dom"/>
</dbReference>
<feature type="transmembrane region" description="Helical" evidence="9">
    <location>
        <begin position="164"/>
        <end position="190"/>
    </location>
</feature>
<keyword evidence="3" id="KW-1003">Cell membrane</keyword>
<keyword evidence="6 9" id="KW-1133">Transmembrane helix</keyword>
<evidence type="ECO:0000256" key="3">
    <source>
        <dbReference type="ARBA" id="ARBA00022475"/>
    </source>
</evidence>
<evidence type="ECO:0000256" key="2">
    <source>
        <dbReference type="ARBA" id="ARBA00005745"/>
    </source>
</evidence>
<feature type="transmembrane region" description="Helical" evidence="9">
    <location>
        <begin position="1035"/>
        <end position="1059"/>
    </location>
</feature>
<comment type="subcellular location">
    <subcellularLocation>
        <location evidence="1">Cell inner membrane</location>
        <topology evidence="1">Multi-pass membrane protein</topology>
    </subcellularLocation>
</comment>
<evidence type="ECO:0000256" key="8">
    <source>
        <dbReference type="SAM" id="MobiDB-lite"/>
    </source>
</evidence>
<evidence type="ECO:0000256" key="9">
    <source>
        <dbReference type="SAM" id="Phobius"/>
    </source>
</evidence>
<dbReference type="InterPro" id="IPR042094">
    <property type="entry name" value="T2SS_GspF_sf"/>
</dbReference>
<evidence type="ECO:0000256" key="1">
    <source>
        <dbReference type="ARBA" id="ARBA00004429"/>
    </source>
</evidence>
<dbReference type="OrthoDB" id="439827at2759"/>
<dbReference type="Gene3D" id="1.25.40.10">
    <property type="entry name" value="Tetratricopeptide repeat domain"/>
    <property type="match status" value="1"/>
</dbReference>
<dbReference type="InterPro" id="IPR012902">
    <property type="entry name" value="N_methyl_site"/>
</dbReference>
<reference evidence="12" key="1">
    <citation type="submission" date="2021-02" db="EMBL/GenBank/DDBJ databases">
        <authorList>
            <person name="Dougan E. K."/>
            <person name="Rhodes N."/>
            <person name="Thang M."/>
            <person name="Chan C."/>
        </authorList>
    </citation>
    <scope>NUCLEOTIDE SEQUENCE</scope>
</reference>
<accession>A0A812XTD5</accession>
<dbReference type="Proteomes" id="UP000601435">
    <property type="component" value="Unassembled WGS sequence"/>
</dbReference>
<feature type="domain" description="Type II secretion system protein GspF" evidence="11">
    <location>
        <begin position="226"/>
        <end position="341"/>
    </location>
</feature>
<dbReference type="Pfam" id="PF00263">
    <property type="entry name" value="Secretin"/>
    <property type="match status" value="1"/>
</dbReference>
<protein>
    <submittedName>
        <fullName evidence="12">PilC protein</fullName>
    </submittedName>
</protein>
<dbReference type="SUPFAM" id="SSF54523">
    <property type="entry name" value="Pili subunits"/>
    <property type="match status" value="1"/>
</dbReference>
<evidence type="ECO:0000256" key="6">
    <source>
        <dbReference type="ARBA" id="ARBA00022989"/>
    </source>
</evidence>
<dbReference type="InterPro" id="IPR003004">
    <property type="entry name" value="GspF/PilC"/>
</dbReference>
<feature type="region of interest" description="Disordered" evidence="8">
    <location>
        <begin position="1336"/>
        <end position="1360"/>
    </location>
</feature>
<dbReference type="GO" id="GO:0005886">
    <property type="term" value="C:plasma membrane"/>
    <property type="evidence" value="ECO:0007669"/>
    <property type="project" value="UniProtKB-SubCell"/>
</dbReference>
<evidence type="ECO:0000256" key="4">
    <source>
        <dbReference type="ARBA" id="ARBA00022519"/>
    </source>
</evidence>
<feature type="compositionally biased region" description="Low complexity" evidence="8">
    <location>
        <begin position="1336"/>
        <end position="1349"/>
    </location>
</feature>
<dbReference type="Gene3D" id="1.20.81.30">
    <property type="entry name" value="Type II secretion system (T2SS), domain F"/>
    <property type="match status" value="2"/>
</dbReference>